<gene>
    <name evidence="2" type="ORF">XELAEV_1800594710mg</name>
</gene>
<sequence>FGQFISSTLPTFAVCEKFVVMEVNNEEKLEPGADDDFGGLVSANLIILRNRLLDVLLKLLYTSKEKNAVNLQACEELIKILGFDWVIMFMEEHLHSTTVTAAMRILVVLLSNPSILLRFKEGVTGGGWLDQTDSVLTNKIGTVLGFNVGRSAGGRSTLREINREACHFPGFSILQSLLPKHTNVPALYFLLMTLFLQQPVTELPENLQVSAPVVSSRSNRGCQ</sequence>
<proteinExistence type="predicted"/>
<evidence type="ECO:0000313" key="3">
    <source>
        <dbReference type="Proteomes" id="UP000694892"/>
    </source>
</evidence>
<name>A0A974DXY2_XENLA</name>
<organism evidence="2 3">
    <name type="scientific">Xenopus laevis</name>
    <name type="common">African clawed frog</name>
    <dbReference type="NCBI Taxonomy" id="8355"/>
    <lineage>
        <taxon>Eukaryota</taxon>
        <taxon>Metazoa</taxon>
        <taxon>Chordata</taxon>
        <taxon>Craniata</taxon>
        <taxon>Vertebrata</taxon>
        <taxon>Euteleostomi</taxon>
        <taxon>Amphibia</taxon>
        <taxon>Batrachia</taxon>
        <taxon>Anura</taxon>
        <taxon>Pipoidea</taxon>
        <taxon>Pipidae</taxon>
        <taxon>Xenopodinae</taxon>
        <taxon>Xenopus</taxon>
        <taxon>Xenopus</taxon>
    </lineage>
</organism>
<accession>A0A974DXY2</accession>
<keyword evidence="1" id="KW-0853">WD repeat</keyword>
<feature type="non-terminal residue" evidence="2">
    <location>
        <position position="223"/>
    </location>
</feature>
<dbReference type="PANTHER" id="PTHR46108:SF1">
    <property type="entry name" value="WD REPEAT AND FYVE DOMAIN-CONTAINING PROTEIN 3"/>
    <property type="match status" value="1"/>
</dbReference>
<dbReference type="InterPro" id="IPR051944">
    <property type="entry name" value="BEACH_domain_protein"/>
</dbReference>
<protein>
    <submittedName>
        <fullName evidence="2">Uncharacterized protein</fullName>
    </submittedName>
</protein>
<dbReference type="EMBL" id="CM004466">
    <property type="protein sequence ID" value="OCU00170.1"/>
    <property type="molecule type" value="Genomic_DNA"/>
</dbReference>
<reference evidence="3" key="1">
    <citation type="journal article" date="2016" name="Nature">
        <title>Genome evolution in the allotetraploid frog Xenopus laevis.</title>
        <authorList>
            <person name="Session A.M."/>
            <person name="Uno Y."/>
            <person name="Kwon T."/>
            <person name="Chapman J.A."/>
            <person name="Toyoda A."/>
            <person name="Takahashi S."/>
            <person name="Fukui A."/>
            <person name="Hikosaka A."/>
            <person name="Suzuki A."/>
            <person name="Kondo M."/>
            <person name="van Heeringen S.J."/>
            <person name="Quigley I."/>
            <person name="Heinz S."/>
            <person name="Ogino H."/>
            <person name="Ochi H."/>
            <person name="Hellsten U."/>
            <person name="Lyons J.B."/>
            <person name="Simakov O."/>
            <person name="Putnam N."/>
            <person name="Stites J."/>
            <person name="Kuroki Y."/>
            <person name="Tanaka T."/>
            <person name="Michiue T."/>
            <person name="Watanabe M."/>
            <person name="Bogdanovic O."/>
            <person name="Lister R."/>
            <person name="Georgiou G."/>
            <person name="Paranjpe S.S."/>
            <person name="van Kruijsbergen I."/>
            <person name="Shu S."/>
            <person name="Carlson J."/>
            <person name="Kinoshita T."/>
            <person name="Ohta Y."/>
            <person name="Mawaribuchi S."/>
            <person name="Jenkins J."/>
            <person name="Grimwood J."/>
            <person name="Schmutz J."/>
            <person name="Mitros T."/>
            <person name="Mozaffari S.V."/>
            <person name="Suzuki Y."/>
            <person name="Haramoto Y."/>
            <person name="Yamamoto T.S."/>
            <person name="Takagi C."/>
            <person name="Heald R."/>
            <person name="Miller K."/>
            <person name="Haudenschild C."/>
            <person name="Kitzman J."/>
            <person name="Nakayama T."/>
            <person name="Izutsu Y."/>
            <person name="Robert J."/>
            <person name="Fortriede J."/>
            <person name="Burns K."/>
            <person name="Lotay V."/>
            <person name="Karimi K."/>
            <person name="Yasuoka Y."/>
            <person name="Dichmann D.S."/>
            <person name="Flajnik M.F."/>
            <person name="Houston D.W."/>
            <person name="Shendure J."/>
            <person name="DuPasquier L."/>
            <person name="Vize P.D."/>
            <person name="Zorn A.M."/>
            <person name="Ito M."/>
            <person name="Marcotte E.M."/>
            <person name="Wallingford J.B."/>
            <person name="Ito Y."/>
            <person name="Asashima M."/>
            <person name="Ueno N."/>
            <person name="Matsuda Y."/>
            <person name="Veenstra G.J."/>
            <person name="Fujiyama A."/>
            <person name="Harland R.M."/>
            <person name="Taira M."/>
            <person name="Rokhsar D.S."/>
        </authorList>
    </citation>
    <scope>NUCLEOTIDE SEQUENCE [LARGE SCALE GENOMIC DNA]</scope>
    <source>
        <strain evidence="3">J</strain>
    </source>
</reference>
<evidence type="ECO:0000256" key="1">
    <source>
        <dbReference type="ARBA" id="ARBA00022574"/>
    </source>
</evidence>
<dbReference type="PANTHER" id="PTHR46108">
    <property type="entry name" value="BLUE CHEESE"/>
    <property type="match status" value="1"/>
</dbReference>
<evidence type="ECO:0000313" key="2">
    <source>
        <dbReference type="EMBL" id="OCU00170.1"/>
    </source>
</evidence>
<dbReference type="Proteomes" id="UP000694892">
    <property type="component" value="Chromosome 1L"/>
</dbReference>
<feature type="non-terminal residue" evidence="2">
    <location>
        <position position="1"/>
    </location>
</feature>
<dbReference type="AlphaFoldDB" id="A0A974DXY2"/>
<dbReference type="GO" id="GO:0035973">
    <property type="term" value="P:aggrephagy"/>
    <property type="evidence" value="ECO:0007669"/>
    <property type="project" value="TreeGrafter"/>
</dbReference>